<dbReference type="PANTHER" id="PTHR33090">
    <property type="entry name" value="DUF3774 DOMAIN PROTEIN-RELATED"/>
    <property type="match status" value="1"/>
</dbReference>
<proteinExistence type="predicted"/>
<gene>
    <name evidence="1" type="ORF">Ddye_018479</name>
</gene>
<dbReference type="InterPro" id="IPR022251">
    <property type="entry name" value="DUF3774_wound-induced"/>
</dbReference>
<reference evidence="1" key="1">
    <citation type="journal article" date="2023" name="Plant J.">
        <title>Genome sequences and population genomics provide insights into the demographic history, inbreeding, and mutation load of two 'living fossil' tree species of Dipteronia.</title>
        <authorList>
            <person name="Feng Y."/>
            <person name="Comes H.P."/>
            <person name="Chen J."/>
            <person name="Zhu S."/>
            <person name="Lu R."/>
            <person name="Zhang X."/>
            <person name="Li P."/>
            <person name="Qiu J."/>
            <person name="Olsen K.M."/>
            <person name="Qiu Y."/>
        </authorList>
    </citation>
    <scope>NUCLEOTIDE SEQUENCE</scope>
    <source>
        <strain evidence="1">KIB01</strain>
    </source>
</reference>
<evidence type="ECO:0000313" key="2">
    <source>
        <dbReference type="Proteomes" id="UP001280121"/>
    </source>
</evidence>
<evidence type="ECO:0000313" key="1">
    <source>
        <dbReference type="EMBL" id="KAK2650990.1"/>
    </source>
</evidence>
<dbReference type="Pfam" id="PF12609">
    <property type="entry name" value="DUF3774"/>
    <property type="match status" value="1"/>
</dbReference>
<protein>
    <submittedName>
        <fullName evidence="1">Uncharacterized protein</fullName>
    </submittedName>
</protein>
<comment type="caution">
    <text evidence="1">The sequence shown here is derived from an EMBL/GenBank/DDBJ whole genome shotgun (WGS) entry which is preliminary data.</text>
</comment>
<dbReference type="Proteomes" id="UP001280121">
    <property type="component" value="Unassembled WGS sequence"/>
</dbReference>
<dbReference type="EMBL" id="JANJYI010000005">
    <property type="protein sequence ID" value="KAK2650990.1"/>
    <property type="molecule type" value="Genomic_DNA"/>
</dbReference>
<keyword evidence="2" id="KW-1185">Reference proteome</keyword>
<accession>A0AAD9UB75</accession>
<organism evidence="1 2">
    <name type="scientific">Dipteronia dyeriana</name>
    <dbReference type="NCBI Taxonomy" id="168575"/>
    <lineage>
        <taxon>Eukaryota</taxon>
        <taxon>Viridiplantae</taxon>
        <taxon>Streptophyta</taxon>
        <taxon>Embryophyta</taxon>
        <taxon>Tracheophyta</taxon>
        <taxon>Spermatophyta</taxon>
        <taxon>Magnoliopsida</taxon>
        <taxon>eudicotyledons</taxon>
        <taxon>Gunneridae</taxon>
        <taxon>Pentapetalae</taxon>
        <taxon>rosids</taxon>
        <taxon>malvids</taxon>
        <taxon>Sapindales</taxon>
        <taxon>Sapindaceae</taxon>
        <taxon>Hippocastanoideae</taxon>
        <taxon>Acereae</taxon>
        <taxon>Dipteronia</taxon>
    </lineage>
</organism>
<dbReference type="AlphaFoldDB" id="A0AAD9UB75"/>
<name>A0AAD9UB75_9ROSI</name>
<sequence>MSSTSGSWMAAADGTIAAVEGFKDQELCKWNHTIIDSIHQHVKNNLSSISQAKKKLSGDNKAREAEALRIVMYLSYWGPY</sequence>